<feature type="transmembrane region" description="Helical" evidence="1">
    <location>
        <begin position="195"/>
        <end position="217"/>
    </location>
</feature>
<evidence type="ECO:0000313" key="2">
    <source>
        <dbReference type="EMBL" id="GLS27774.1"/>
    </source>
</evidence>
<keyword evidence="1" id="KW-0812">Transmembrane</keyword>
<dbReference type="InterPro" id="IPR005625">
    <property type="entry name" value="PepSY-ass_TM"/>
</dbReference>
<dbReference type="Pfam" id="PF03929">
    <property type="entry name" value="PepSY_TM"/>
    <property type="match status" value="1"/>
</dbReference>
<dbReference type="EMBL" id="BSPD01000087">
    <property type="protein sequence ID" value="GLS27774.1"/>
    <property type="molecule type" value="Genomic_DNA"/>
</dbReference>
<feature type="transmembrane region" description="Helical" evidence="1">
    <location>
        <begin position="340"/>
        <end position="362"/>
    </location>
</feature>
<dbReference type="AlphaFoldDB" id="A0AA37T913"/>
<dbReference type="RefSeq" id="WP_232593519.1">
    <property type="nucleotide sequence ID" value="NZ_BSPD01000087.1"/>
</dbReference>
<dbReference type="PANTHER" id="PTHR34219">
    <property type="entry name" value="IRON-REGULATED INNER MEMBRANE PROTEIN-RELATED"/>
    <property type="match status" value="1"/>
</dbReference>
<accession>A0AA37T913</accession>
<organism evidence="2 3">
    <name type="scientific">Marinibactrum halimedae</name>
    <dbReference type="NCBI Taxonomy" id="1444977"/>
    <lineage>
        <taxon>Bacteria</taxon>
        <taxon>Pseudomonadati</taxon>
        <taxon>Pseudomonadota</taxon>
        <taxon>Gammaproteobacteria</taxon>
        <taxon>Cellvibrionales</taxon>
        <taxon>Cellvibrionaceae</taxon>
        <taxon>Marinibactrum</taxon>
    </lineage>
</organism>
<feature type="transmembrane region" description="Helical" evidence="1">
    <location>
        <begin position="12"/>
        <end position="32"/>
    </location>
</feature>
<sequence length="390" mass="45274">MRRALFKIHSYLALAVLIPVFLIALTGSILVFKFELDALLMPEAASLANKQYSTTTPSRLSFNSLVATINASYPEYEIGSWEFFDDKHESDRVYLIKKGTEDWYKVYLDPYGNQVLSSPVPLHHDLTDWLLHFHYTLMLNNLWKSSPFIGLLIGLITALSLMILGITGLIVYRKFWRQFFTLNWDKRPKVMTRRLHRFSGIWCSPVLLILGFTGAYFNLFEYLDEVKEHSSVDHHPIMERRLYSEVLNFDEIIKTSTERIQSFTPTYLFFPTEEGRSLVVYGSVNTSNPFSSDYSSRVSFDANTGAYQFDYDIRQQSVLWTILDSFRELHFGNFAGIGSKLVWCLVGIGICFLSGSGLYMWYGRFFNRSKSKRKRKQHRETLPYSPELDA</sequence>
<comment type="caution">
    <text evidence="2">The sequence shown here is derived from an EMBL/GenBank/DDBJ whole genome shotgun (WGS) entry which is preliminary data.</text>
</comment>
<evidence type="ECO:0000313" key="3">
    <source>
        <dbReference type="Proteomes" id="UP001156870"/>
    </source>
</evidence>
<evidence type="ECO:0000256" key="1">
    <source>
        <dbReference type="SAM" id="Phobius"/>
    </source>
</evidence>
<dbReference type="PANTHER" id="PTHR34219:SF8">
    <property type="entry name" value="PEPSY DOMAIN-CONTAINING PROTEIN"/>
    <property type="match status" value="1"/>
</dbReference>
<keyword evidence="1" id="KW-0472">Membrane</keyword>
<gene>
    <name evidence="2" type="ORF">GCM10007877_34930</name>
</gene>
<dbReference type="Proteomes" id="UP001156870">
    <property type="component" value="Unassembled WGS sequence"/>
</dbReference>
<protein>
    <submittedName>
        <fullName evidence="2">Membrane protein</fullName>
    </submittedName>
</protein>
<feature type="transmembrane region" description="Helical" evidence="1">
    <location>
        <begin position="148"/>
        <end position="172"/>
    </location>
</feature>
<keyword evidence="3" id="KW-1185">Reference proteome</keyword>
<proteinExistence type="predicted"/>
<reference evidence="2 3" key="1">
    <citation type="journal article" date="2014" name="Int. J. Syst. Evol. Microbiol.">
        <title>Complete genome sequence of Corynebacterium casei LMG S-19264T (=DSM 44701T), isolated from a smear-ripened cheese.</title>
        <authorList>
            <consortium name="US DOE Joint Genome Institute (JGI-PGF)"/>
            <person name="Walter F."/>
            <person name="Albersmeier A."/>
            <person name="Kalinowski J."/>
            <person name="Ruckert C."/>
        </authorList>
    </citation>
    <scope>NUCLEOTIDE SEQUENCE [LARGE SCALE GENOMIC DNA]</scope>
    <source>
        <strain evidence="2 3">NBRC 110095</strain>
    </source>
</reference>
<name>A0AA37T913_9GAMM</name>
<keyword evidence="1" id="KW-1133">Transmembrane helix</keyword>